<dbReference type="GO" id="GO:0030267">
    <property type="term" value="F:glyoxylate reductase (NADPH) activity"/>
    <property type="evidence" value="ECO:0007669"/>
    <property type="project" value="TreeGrafter"/>
</dbReference>
<evidence type="ECO:0000256" key="2">
    <source>
        <dbReference type="ARBA" id="ARBA00023002"/>
    </source>
</evidence>
<evidence type="ECO:0000313" key="6">
    <source>
        <dbReference type="EMBL" id="NYE73459.1"/>
    </source>
</evidence>
<organism evidence="6 7">
    <name type="scientific">Microlunatus parietis</name>
    <dbReference type="NCBI Taxonomy" id="682979"/>
    <lineage>
        <taxon>Bacteria</taxon>
        <taxon>Bacillati</taxon>
        <taxon>Actinomycetota</taxon>
        <taxon>Actinomycetes</taxon>
        <taxon>Propionibacteriales</taxon>
        <taxon>Propionibacteriaceae</taxon>
        <taxon>Microlunatus</taxon>
    </lineage>
</organism>
<dbReference type="InterPro" id="IPR050223">
    <property type="entry name" value="D-isomer_2-hydroxyacid_DH"/>
</dbReference>
<feature type="domain" description="D-isomer specific 2-hydroxyacid dehydrogenase catalytic" evidence="4">
    <location>
        <begin position="44"/>
        <end position="291"/>
    </location>
</feature>
<dbReference type="Proteomes" id="UP000569914">
    <property type="component" value="Unassembled WGS sequence"/>
</dbReference>
<dbReference type="PANTHER" id="PTHR10996">
    <property type="entry name" value="2-HYDROXYACID DEHYDROGENASE-RELATED"/>
    <property type="match status" value="1"/>
</dbReference>
<dbReference type="Pfam" id="PF02826">
    <property type="entry name" value="2-Hacid_dh_C"/>
    <property type="match status" value="1"/>
</dbReference>
<evidence type="ECO:0000313" key="7">
    <source>
        <dbReference type="Proteomes" id="UP000569914"/>
    </source>
</evidence>
<dbReference type="Gene3D" id="3.40.50.720">
    <property type="entry name" value="NAD(P)-binding Rossmann-like Domain"/>
    <property type="match status" value="2"/>
</dbReference>
<reference evidence="6 7" key="1">
    <citation type="submission" date="2020-07" db="EMBL/GenBank/DDBJ databases">
        <title>Sequencing the genomes of 1000 actinobacteria strains.</title>
        <authorList>
            <person name="Klenk H.-P."/>
        </authorList>
    </citation>
    <scope>NUCLEOTIDE SEQUENCE [LARGE SCALE GENOMIC DNA]</scope>
    <source>
        <strain evidence="6 7">DSM 22083</strain>
    </source>
</reference>
<keyword evidence="2 3" id="KW-0560">Oxidoreductase</keyword>
<evidence type="ECO:0000259" key="5">
    <source>
        <dbReference type="Pfam" id="PF02826"/>
    </source>
</evidence>
<dbReference type="InterPro" id="IPR029753">
    <property type="entry name" value="D-isomer_DH_CS"/>
</dbReference>
<protein>
    <submittedName>
        <fullName evidence="6">Phosphoglycerate dehydrogenase-like enzyme</fullName>
    </submittedName>
</protein>
<dbReference type="InterPro" id="IPR006139">
    <property type="entry name" value="D-isomer_2_OHA_DH_cat_dom"/>
</dbReference>
<evidence type="ECO:0000256" key="3">
    <source>
        <dbReference type="RuleBase" id="RU003719"/>
    </source>
</evidence>
<keyword evidence="7" id="KW-1185">Reference proteome</keyword>
<name>A0A7Y9IBX1_9ACTN</name>
<proteinExistence type="inferred from homology"/>
<comment type="caution">
    <text evidence="6">The sequence shown here is derived from an EMBL/GenBank/DDBJ whole genome shotgun (WGS) entry which is preliminary data.</text>
</comment>
<dbReference type="InterPro" id="IPR036291">
    <property type="entry name" value="NAD(P)-bd_dom_sf"/>
</dbReference>
<dbReference type="InterPro" id="IPR029752">
    <property type="entry name" value="D-isomer_DH_CS1"/>
</dbReference>
<evidence type="ECO:0000259" key="4">
    <source>
        <dbReference type="Pfam" id="PF00389"/>
    </source>
</evidence>
<feature type="domain" description="D-isomer specific 2-hydroxyacid dehydrogenase NAD-binding" evidence="5">
    <location>
        <begin position="103"/>
        <end position="274"/>
    </location>
</feature>
<accession>A0A7Y9IBX1</accession>
<dbReference type="RefSeq" id="WP_179754965.1">
    <property type="nucleotide sequence ID" value="NZ_JACCBU010000001.1"/>
</dbReference>
<sequence>MGRLGVLADLFASLPSLAGELERSGRSWAAVEADDPGPHPVETMIIGGQRFGADRLDRCPALRLLVRAGIGLDLIDLDHAARRGIRVINTPGYGTEEVADHALMLLLATVRRLPYFIGQGGADWRSTDYSGVRRLRGSTLGVIGLGAIGSAVANRAEAFGMRIVYTDPYVESPSSQRIRLDLPELLAISDVITLHAPLTTETRCLLDAAAFGRLERRPVIINTARGGLIDTAALLAALADGRIAGAGLDVTDTEPEPPRALLEHPAVIVTPHVAWYSEASRHDMARLAVAAATAKES</sequence>
<dbReference type="SUPFAM" id="SSF51735">
    <property type="entry name" value="NAD(P)-binding Rossmann-fold domains"/>
    <property type="match status" value="1"/>
</dbReference>
<dbReference type="PROSITE" id="PS00670">
    <property type="entry name" value="D_2_HYDROXYACID_DH_2"/>
    <property type="match status" value="1"/>
</dbReference>
<dbReference type="GO" id="GO:0051287">
    <property type="term" value="F:NAD binding"/>
    <property type="evidence" value="ECO:0007669"/>
    <property type="project" value="InterPro"/>
</dbReference>
<dbReference type="SUPFAM" id="SSF52283">
    <property type="entry name" value="Formate/glycerate dehydrogenase catalytic domain-like"/>
    <property type="match status" value="1"/>
</dbReference>
<dbReference type="GO" id="GO:0005829">
    <property type="term" value="C:cytosol"/>
    <property type="evidence" value="ECO:0007669"/>
    <property type="project" value="TreeGrafter"/>
</dbReference>
<dbReference type="EMBL" id="JACCBU010000001">
    <property type="protein sequence ID" value="NYE73459.1"/>
    <property type="molecule type" value="Genomic_DNA"/>
</dbReference>
<evidence type="ECO:0000256" key="1">
    <source>
        <dbReference type="ARBA" id="ARBA00005854"/>
    </source>
</evidence>
<dbReference type="InterPro" id="IPR006140">
    <property type="entry name" value="D-isomer_DH_NAD-bd"/>
</dbReference>
<gene>
    <name evidence="6" type="ORF">BKA15_004788</name>
</gene>
<dbReference type="PROSITE" id="PS00065">
    <property type="entry name" value="D_2_HYDROXYACID_DH_1"/>
    <property type="match status" value="1"/>
</dbReference>
<dbReference type="Pfam" id="PF00389">
    <property type="entry name" value="2-Hacid_dh"/>
    <property type="match status" value="1"/>
</dbReference>
<dbReference type="AlphaFoldDB" id="A0A7Y9IBX1"/>
<dbReference type="PANTHER" id="PTHR10996:SF283">
    <property type="entry name" value="GLYOXYLATE_HYDROXYPYRUVATE REDUCTASE B"/>
    <property type="match status" value="1"/>
</dbReference>
<dbReference type="GO" id="GO:0016618">
    <property type="term" value="F:hydroxypyruvate reductase [NAD(P)H] activity"/>
    <property type="evidence" value="ECO:0007669"/>
    <property type="project" value="TreeGrafter"/>
</dbReference>
<comment type="similarity">
    <text evidence="1 3">Belongs to the D-isomer specific 2-hydroxyacid dehydrogenase family.</text>
</comment>